<reference evidence="1" key="1">
    <citation type="submission" date="2021-01" db="EMBL/GenBank/DDBJ databases">
        <authorList>
            <person name="Corre E."/>
            <person name="Pelletier E."/>
            <person name="Niang G."/>
            <person name="Scheremetjew M."/>
            <person name="Finn R."/>
            <person name="Kale V."/>
            <person name="Holt S."/>
            <person name="Cochrane G."/>
            <person name="Meng A."/>
            <person name="Brown T."/>
            <person name="Cohen L."/>
        </authorList>
    </citation>
    <scope>NUCLEOTIDE SEQUENCE</scope>
    <source>
        <strain evidence="1">CCCM811</strain>
    </source>
</reference>
<protein>
    <submittedName>
        <fullName evidence="1">Uncharacterized protein</fullName>
    </submittedName>
</protein>
<proteinExistence type="predicted"/>
<dbReference type="AlphaFoldDB" id="A0A7S3ZC86"/>
<gene>
    <name evidence="1" type="ORF">LGLO00237_LOCUS30579</name>
</gene>
<organism evidence="1">
    <name type="scientific">Lotharella globosa</name>
    <dbReference type="NCBI Taxonomy" id="91324"/>
    <lineage>
        <taxon>Eukaryota</taxon>
        <taxon>Sar</taxon>
        <taxon>Rhizaria</taxon>
        <taxon>Cercozoa</taxon>
        <taxon>Chlorarachniophyceae</taxon>
        <taxon>Lotharella</taxon>
    </lineage>
</organism>
<dbReference type="EMBL" id="HBIV01043560">
    <property type="protein sequence ID" value="CAE0678797.1"/>
    <property type="molecule type" value="Transcribed_RNA"/>
</dbReference>
<sequence length="144" mass="15954">MCYHVFLSLYLALSTRSNFYALLENRLVQTLKSYNARTIQGPYGYHSSGTSASHVGRIDFDGSGGCVFDDLVYTEVKKGIRRKSTSCKYTVNPNGLGSITAEFTGSSPDETETFPLEFVIVHGGEKMITIRMDEFITGGELSRQ</sequence>
<accession>A0A7S3ZC86</accession>
<name>A0A7S3ZC86_9EUKA</name>
<evidence type="ECO:0000313" key="1">
    <source>
        <dbReference type="EMBL" id="CAE0678797.1"/>
    </source>
</evidence>